<evidence type="ECO:0000259" key="2">
    <source>
        <dbReference type="Pfam" id="PF23215"/>
    </source>
</evidence>
<feature type="compositionally biased region" description="Basic residues" evidence="1">
    <location>
        <begin position="479"/>
        <end position="492"/>
    </location>
</feature>
<protein>
    <submittedName>
        <fullName evidence="3">Leucine-rich repeats and WD repeat domain-containing protein 1</fullName>
    </submittedName>
</protein>
<feature type="compositionally biased region" description="Low complexity" evidence="1">
    <location>
        <begin position="28"/>
        <end position="43"/>
    </location>
</feature>
<gene>
    <name evidence="3" type="primary">LRWD1</name>
    <name evidence="3" type="ORF">BGZ80_011611</name>
</gene>
<dbReference type="Pfam" id="PF23215">
    <property type="entry name" value="WD_LRWD1"/>
    <property type="match status" value="1"/>
</dbReference>
<dbReference type="EMBL" id="JAAAID010000955">
    <property type="protein sequence ID" value="KAG0012637.1"/>
    <property type="molecule type" value="Genomic_DNA"/>
</dbReference>
<feature type="region of interest" description="Disordered" evidence="1">
    <location>
        <begin position="321"/>
        <end position="340"/>
    </location>
</feature>
<feature type="non-terminal residue" evidence="3">
    <location>
        <position position="1"/>
    </location>
</feature>
<dbReference type="Proteomes" id="UP000703661">
    <property type="component" value="Unassembled WGS sequence"/>
</dbReference>
<dbReference type="AlphaFoldDB" id="A0A9P6MTD0"/>
<feature type="region of interest" description="Disordered" evidence="1">
    <location>
        <begin position="219"/>
        <end position="275"/>
    </location>
</feature>
<dbReference type="SUPFAM" id="SSF50978">
    <property type="entry name" value="WD40 repeat-like"/>
    <property type="match status" value="1"/>
</dbReference>
<evidence type="ECO:0000256" key="1">
    <source>
        <dbReference type="SAM" id="MobiDB-lite"/>
    </source>
</evidence>
<feature type="compositionally biased region" description="Acidic residues" evidence="1">
    <location>
        <begin position="235"/>
        <end position="253"/>
    </location>
</feature>
<feature type="domain" description="Leucine-rich repeat and WD repeat-containing protein 1 WD" evidence="2">
    <location>
        <begin position="264"/>
        <end position="318"/>
    </location>
</feature>
<feature type="compositionally biased region" description="Basic and acidic residues" evidence="1">
    <location>
        <begin position="222"/>
        <end position="234"/>
    </location>
</feature>
<comment type="caution">
    <text evidence="3">The sequence shown here is derived from an EMBL/GenBank/DDBJ whole genome shotgun (WGS) entry which is preliminary data.</text>
</comment>
<evidence type="ECO:0000313" key="4">
    <source>
        <dbReference type="Proteomes" id="UP000703661"/>
    </source>
</evidence>
<dbReference type="InterPro" id="IPR036322">
    <property type="entry name" value="WD40_repeat_dom_sf"/>
</dbReference>
<evidence type="ECO:0000313" key="3">
    <source>
        <dbReference type="EMBL" id="KAG0012637.1"/>
    </source>
</evidence>
<organism evidence="3 4">
    <name type="scientific">Entomortierella chlamydospora</name>
    <dbReference type="NCBI Taxonomy" id="101097"/>
    <lineage>
        <taxon>Eukaryota</taxon>
        <taxon>Fungi</taxon>
        <taxon>Fungi incertae sedis</taxon>
        <taxon>Mucoromycota</taxon>
        <taxon>Mortierellomycotina</taxon>
        <taxon>Mortierellomycetes</taxon>
        <taxon>Mortierellales</taxon>
        <taxon>Mortierellaceae</taxon>
        <taxon>Entomortierella</taxon>
    </lineage>
</organism>
<dbReference type="PANTHER" id="PTHR24370:SF10">
    <property type="entry name" value="LEUCINE-RICH REPEAT AND WD REPEAT-CONTAINING PROTEIN 1"/>
    <property type="match status" value="1"/>
</dbReference>
<dbReference type="InterPro" id="IPR056160">
    <property type="entry name" value="WD_LRWD1"/>
</dbReference>
<dbReference type="InterPro" id="IPR052489">
    <property type="entry name" value="LRWD1"/>
</dbReference>
<dbReference type="GO" id="GO:0071169">
    <property type="term" value="P:establishment of protein localization to chromatin"/>
    <property type="evidence" value="ECO:0007669"/>
    <property type="project" value="TreeGrafter"/>
</dbReference>
<reference evidence="3" key="1">
    <citation type="journal article" date="2020" name="Fungal Divers.">
        <title>Resolving the Mortierellaceae phylogeny through synthesis of multi-gene phylogenetics and phylogenomics.</title>
        <authorList>
            <person name="Vandepol N."/>
            <person name="Liber J."/>
            <person name="Desiro A."/>
            <person name="Na H."/>
            <person name="Kennedy M."/>
            <person name="Barry K."/>
            <person name="Grigoriev I.V."/>
            <person name="Miller A.N."/>
            <person name="O'Donnell K."/>
            <person name="Stajich J.E."/>
            <person name="Bonito G."/>
        </authorList>
    </citation>
    <scope>NUCLEOTIDE SEQUENCE</scope>
    <source>
        <strain evidence="3">NRRL 2769</strain>
    </source>
</reference>
<feature type="compositionally biased region" description="Polar residues" evidence="1">
    <location>
        <begin position="100"/>
        <end position="111"/>
    </location>
</feature>
<feature type="compositionally biased region" description="Basic and acidic residues" evidence="1">
    <location>
        <begin position="326"/>
        <end position="340"/>
    </location>
</feature>
<keyword evidence="4" id="KW-1185">Reference proteome</keyword>
<accession>A0A9P6MTD0</accession>
<dbReference type="Gene3D" id="2.130.10.10">
    <property type="entry name" value="YVTN repeat-like/Quinoprotein amine dehydrogenase"/>
    <property type="match status" value="1"/>
</dbReference>
<feature type="region of interest" description="Disordered" evidence="1">
    <location>
        <begin position="461"/>
        <end position="513"/>
    </location>
</feature>
<name>A0A9P6MTD0_9FUNG</name>
<proteinExistence type="predicted"/>
<dbReference type="InterPro" id="IPR015943">
    <property type="entry name" value="WD40/YVTN_repeat-like_dom_sf"/>
</dbReference>
<feature type="region of interest" description="Disordered" evidence="1">
    <location>
        <begin position="1"/>
        <end position="146"/>
    </location>
</feature>
<dbReference type="GO" id="GO:0006325">
    <property type="term" value="P:chromatin organization"/>
    <property type="evidence" value="ECO:0007669"/>
    <property type="project" value="TreeGrafter"/>
</dbReference>
<dbReference type="PANTHER" id="PTHR24370">
    <property type="entry name" value="OPTICIN"/>
    <property type="match status" value="1"/>
</dbReference>
<feature type="compositionally biased region" description="Acidic residues" evidence="1">
    <location>
        <begin position="501"/>
        <end position="513"/>
    </location>
</feature>
<dbReference type="GO" id="GO:0003682">
    <property type="term" value="F:chromatin binding"/>
    <property type="evidence" value="ECO:0007669"/>
    <property type="project" value="TreeGrafter"/>
</dbReference>
<dbReference type="GO" id="GO:0005664">
    <property type="term" value="C:nuclear origin of replication recognition complex"/>
    <property type="evidence" value="ECO:0007669"/>
    <property type="project" value="TreeGrafter"/>
</dbReference>
<feature type="compositionally biased region" description="Basic and acidic residues" evidence="1">
    <location>
        <begin position="461"/>
        <end position="478"/>
    </location>
</feature>
<feature type="compositionally biased region" description="Basic and acidic residues" evidence="1">
    <location>
        <begin position="82"/>
        <end position="92"/>
    </location>
</feature>
<feature type="compositionally biased region" description="Low complexity" evidence="1">
    <location>
        <begin position="51"/>
        <end position="62"/>
    </location>
</feature>
<sequence>MPRRKAATIVESSSDESAPGTERKRVTRASTSSTTRSTRQSTRNEPSISEKSVASNVVVAVRSSKRKAAEEEPKSSVLSVEISEKAKRDTPKHSNKAAPVSSTVKTEAIKSSSKKDLGKNNTNNDSRAKSTGKKNGQKQSSGKRKVDAIGTEDLWLYPNLLDTTNTTVNNSTSMDVDQSHGYFLQYIIRAHSRNTHDGQDEVDNDTWAVAFQPTLPVSRSYDQSHRLGDDGSEKELEDEEINESDHDSDEDSEDSRARKRSRRIAKEESRRKKSSTIVATCGGNTVCLIDCSLGRVMAKYSHVPEEEFMCLAWTTLDHDDDGNDGAESKKEAQAEERHEQSNILAAAGASSDGTARLWDIGSLTNFENEACCLARFVGLDSSSVTAIGVSEKYLIVGTEKGLMAQYNLVELTKEIKAGRKSTYSAKPEKIYPPSPEWHESAVDEIIYIPYFSEESYASKKSTAESAKKRSPKASEKGANRGKPRGGNRRGRGHSNGVKEGAEDEDEVDGSDTEDTYEGEFVFASRESCQGEILVWEATESTESDAKLETILEWPIAESWTKFTLGENMTKTNTPAPGEGKLQQKRQNVLVAGSTDGEIIMFDLGRKPERARDGNIIAEKPSN</sequence>